<evidence type="ECO:0000313" key="2">
    <source>
        <dbReference type="EMBL" id="PSO06365.1"/>
    </source>
</evidence>
<accession>A0A2R6C629</accession>
<comment type="caution">
    <text evidence="2">The sequence shown here is derived from an EMBL/GenBank/DDBJ whole genome shotgun (WGS) entry which is preliminary data.</text>
</comment>
<keyword evidence="1" id="KW-0812">Transmembrane</keyword>
<feature type="transmembrane region" description="Helical" evidence="1">
    <location>
        <begin position="33"/>
        <end position="50"/>
    </location>
</feature>
<dbReference type="EMBL" id="NEXF01000514">
    <property type="protein sequence ID" value="PSO06365.1"/>
    <property type="molecule type" value="Genomic_DNA"/>
</dbReference>
<feature type="transmembrane region" description="Helical" evidence="1">
    <location>
        <begin position="7"/>
        <end position="27"/>
    </location>
</feature>
<proteinExistence type="predicted"/>
<dbReference type="Proteomes" id="UP000242015">
    <property type="component" value="Unassembled WGS sequence"/>
</dbReference>
<keyword evidence="1" id="KW-0472">Membrane</keyword>
<gene>
    <name evidence="2" type="ORF">B9Q04_16430</name>
</gene>
<protein>
    <submittedName>
        <fullName evidence="2">Uncharacterized protein</fullName>
    </submittedName>
</protein>
<organism evidence="2 3">
    <name type="scientific">Candidatus Marsarchaeota G2 archaeon BE_D</name>
    <dbReference type="NCBI Taxonomy" id="1978158"/>
    <lineage>
        <taxon>Archaea</taxon>
        <taxon>Candidatus Marsarchaeota</taxon>
        <taxon>Candidatus Marsarchaeota group 2</taxon>
    </lineage>
</organism>
<feature type="transmembrane region" description="Helical" evidence="1">
    <location>
        <begin position="57"/>
        <end position="86"/>
    </location>
</feature>
<evidence type="ECO:0000256" key="1">
    <source>
        <dbReference type="SAM" id="Phobius"/>
    </source>
</evidence>
<name>A0A2R6C629_9ARCH</name>
<dbReference type="AlphaFoldDB" id="A0A2R6C629"/>
<sequence length="90" mass="9333">MAFSAGKVLVGVGALLLVVNLLLFTLHLKGSPLVHPLIWIATIVITITSLKGFPKTLWLLALIVLGYLSGGIGGTLILLGALIALIGSYV</sequence>
<reference evidence="2 3" key="1">
    <citation type="submission" date="2017-04" db="EMBL/GenBank/DDBJ databases">
        <title>Novel microbial lineages endemic to geothermal iron-oxide mats fill important gaps in the evolutionary history of Archaea.</title>
        <authorList>
            <person name="Jay Z.J."/>
            <person name="Beam J.P."/>
            <person name="Dlakic M."/>
            <person name="Rusch D.B."/>
            <person name="Kozubal M.A."/>
            <person name="Inskeep W.P."/>
        </authorList>
    </citation>
    <scope>NUCLEOTIDE SEQUENCE [LARGE SCALE GENOMIC DNA]</scope>
    <source>
        <strain evidence="2">BE_D</strain>
    </source>
</reference>
<keyword evidence="1" id="KW-1133">Transmembrane helix</keyword>
<evidence type="ECO:0000313" key="3">
    <source>
        <dbReference type="Proteomes" id="UP000242015"/>
    </source>
</evidence>